<gene>
    <name evidence="1" type="ORF">ACFPOH_12025</name>
</gene>
<protein>
    <recommendedName>
        <fullName evidence="3">CdiI immunity protein domain-containing protein</fullName>
    </recommendedName>
</protein>
<dbReference type="Proteomes" id="UP001595978">
    <property type="component" value="Unassembled WGS sequence"/>
</dbReference>
<proteinExistence type="predicted"/>
<dbReference type="RefSeq" id="WP_390309849.1">
    <property type="nucleotide sequence ID" value="NZ_JBHSNQ010000159.1"/>
</dbReference>
<dbReference type="EMBL" id="JBHSNQ010000159">
    <property type="protein sequence ID" value="MFC5542432.1"/>
    <property type="molecule type" value="Genomic_DNA"/>
</dbReference>
<evidence type="ECO:0000313" key="1">
    <source>
        <dbReference type="EMBL" id="MFC5542432.1"/>
    </source>
</evidence>
<evidence type="ECO:0008006" key="3">
    <source>
        <dbReference type="Google" id="ProtNLM"/>
    </source>
</evidence>
<accession>A0ABW0REG8</accession>
<name>A0ABW0REG8_9BACL</name>
<comment type="caution">
    <text evidence="1">The sequence shown here is derived from an EMBL/GenBank/DDBJ whole genome shotgun (WGS) entry which is preliminary data.</text>
</comment>
<organism evidence="1 2">
    <name type="scientific">Ureibacillus suwonensis</name>
    <dbReference type="NCBI Taxonomy" id="313007"/>
    <lineage>
        <taxon>Bacteria</taxon>
        <taxon>Bacillati</taxon>
        <taxon>Bacillota</taxon>
        <taxon>Bacilli</taxon>
        <taxon>Bacillales</taxon>
        <taxon>Caryophanaceae</taxon>
        <taxon>Ureibacillus</taxon>
    </lineage>
</organism>
<evidence type="ECO:0000313" key="2">
    <source>
        <dbReference type="Proteomes" id="UP001595978"/>
    </source>
</evidence>
<reference evidence="2" key="1">
    <citation type="journal article" date="2019" name="Int. J. Syst. Evol. Microbiol.">
        <title>The Global Catalogue of Microorganisms (GCM) 10K type strain sequencing project: providing services to taxonomists for standard genome sequencing and annotation.</title>
        <authorList>
            <consortium name="The Broad Institute Genomics Platform"/>
            <consortium name="The Broad Institute Genome Sequencing Center for Infectious Disease"/>
            <person name="Wu L."/>
            <person name="Ma J."/>
        </authorList>
    </citation>
    <scope>NUCLEOTIDE SEQUENCE [LARGE SCALE GENOMIC DNA]</scope>
    <source>
        <strain evidence="2">CCUG 56331</strain>
    </source>
</reference>
<keyword evidence="2" id="KW-1185">Reference proteome</keyword>
<sequence>MMSASEVMISSLEDVIFLLGDYFHDCGDDVFRFGDFLSGFGDDPSQESALRL</sequence>